<evidence type="ECO:0000256" key="2">
    <source>
        <dbReference type="ARBA" id="ARBA00008017"/>
    </source>
</evidence>
<evidence type="ECO:0000259" key="10">
    <source>
        <dbReference type="Pfam" id="PF21082"/>
    </source>
</evidence>
<keyword evidence="7" id="KW-0407">Ion channel</keyword>
<evidence type="ECO:0000313" key="12">
    <source>
        <dbReference type="Proteomes" id="UP001169027"/>
    </source>
</evidence>
<name>A0ABT8S5J5_9BURK</name>
<sequence>MGRMSGMLASALLGALLALRAGGAAAADTAATTHPPTSGAVIAEQVDEPATLRILNREVLTMRARLAGLTPQARVQRARERIGVLPDEAVDLPLNQIQFNLGEVHGVQFLLGDLPLFSVLEGDADIETKQGFDALVLQTRARLEEVRTAWRQARSKPLLLQGLLSTLVATLALGVLVWIVYRVSAKAVEWMEKKRDVLAGRFPYVDWREFLARLAVGILQIVQWVVLLAIGYFYVYYVLDSFVATEPIAKSLGNWLLGKVEWLAEGSLESLPGLVTVFIVLMLTRAAVDVLGYFFDALQKGRLRLPMVHSETVPATRRIFTLLTWALGVAIAYPFLPGSSSDVFKGLSVLFGLMVTLGSSGLVTQAMSGLVVVYSRSLHKGDFVDINGVQGVVTEVASLATKIVNVRNEEITIPNSVLISNPIHNFSKLAGSQGTLLTTRITIGYDAPWRQVHELLLGAAKKTAGVRATPVPYVYQRALSDFYVEYELFVSIDNPLERVPILSVLHASIQDEFNAYGVQIMSPHFLGQPDRAVVVEKDQWYAAPARQP</sequence>
<proteinExistence type="inferred from homology"/>
<keyword evidence="7" id="KW-0813">Transport</keyword>
<comment type="caution">
    <text evidence="11">The sequence shown here is derived from an EMBL/GenBank/DDBJ whole genome shotgun (WGS) entry which is preliminary data.</text>
</comment>
<evidence type="ECO:0000256" key="4">
    <source>
        <dbReference type="ARBA" id="ARBA00022692"/>
    </source>
</evidence>
<evidence type="ECO:0000313" key="11">
    <source>
        <dbReference type="EMBL" id="MDO1534190.1"/>
    </source>
</evidence>
<organism evidence="11 12">
    <name type="scientific">Variovorax ginsengisoli</name>
    <dbReference type="NCBI Taxonomy" id="363844"/>
    <lineage>
        <taxon>Bacteria</taxon>
        <taxon>Pseudomonadati</taxon>
        <taxon>Pseudomonadota</taxon>
        <taxon>Betaproteobacteria</taxon>
        <taxon>Burkholderiales</taxon>
        <taxon>Comamonadaceae</taxon>
        <taxon>Variovorax</taxon>
    </lineage>
</organism>
<keyword evidence="4 7" id="KW-0812">Transmembrane</keyword>
<dbReference type="SUPFAM" id="SSF50182">
    <property type="entry name" value="Sm-like ribonucleoproteins"/>
    <property type="match status" value="1"/>
</dbReference>
<feature type="domain" description="Mechanosensitive ion channel MscS C-terminal" evidence="10">
    <location>
        <begin position="438"/>
        <end position="520"/>
    </location>
</feature>
<feature type="transmembrane region" description="Helical" evidence="7">
    <location>
        <begin position="274"/>
        <end position="298"/>
    </location>
</feature>
<dbReference type="Proteomes" id="UP001169027">
    <property type="component" value="Unassembled WGS sequence"/>
</dbReference>
<feature type="signal peptide" evidence="8">
    <location>
        <begin position="1"/>
        <end position="26"/>
    </location>
</feature>
<comment type="caution">
    <text evidence="7">Lacks conserved residue(s) required for the propagation of feature annotation.</text>
</comment>
<dbReference type="PANTHER" id="PTHR30221">
    <property type="entry name" value="SMALL-CONDUCTANCE MECHANOSENSITIVE CHANNEL"/>
    <property type="match status" value="1"/>
</dbReference>
<keyword evidence="7" id="KW-0997">Cell inner membrane</keyword>
<keyword evidence="7" id="KW-0406">Ion transport</keyword>
<comment type="subunit">
    <text evidence="7">Homoheptamer.</text>
</comment>
<evidence type="ECO:0000256" key="6">
    <source>
        <dbReference type="ARBA" id="ARBA00023136"/>
    </source>
</evidence>
<dbReference type="RefSeq" id="WP_301811529.1">
    <property type="nucleotide sequence ID" value="NZ_JAUJZH010000012.1"/>
</dbReference>
<keyword evidence="3" id="KW-1003">Cell membrane</keyword>
<feature type="transmembrane region" description="Helical" evidence="7">
    <location>
        <begin position="348"/>
        <end position="374"/>
    </location>
</feature>
<dbReference type="InterPro" id="IPR010920">
    <property type="entry name" value="LSM_dom_sf"/>
</dbReference>
<feature type="transmembrane region" description="Helical" evidence="7">
    <location>
        <begin position="158"/>
        <end position="181"/>
    </location>
</feature>
<comment type="similarity">
    <text evidence="2 7">Belongs to the MscS (TC 1.A.23) family.</text>
</comment>
<dbReference type="Gene3D" id="2.30.30.60">
    <property type="match status" value="1"/>
</dbReference>
<dbReference type="InterPro" id="IPR045275">
    <property type="entry name" value="MscS_archaea/bacteria_type"/>
</dbReference>
<keyword evidence="12" id="KW-1185">Reference proteome</keyword>
<dbReference type="EMBL" id="JAUKVY010000012">
    <property type="protein sequence ID" value="MDO1534190.1"/>
    <property type="molecule type" value="Genomic_DNA"/>
</dbReference>
<accession>A0ABT8S5J5</accession>
<gene>
    <name evidence="11" type="ORF">Q2T77_18035</name>
</gene>
<dbReference type="InterPro" id="IPR049278">
    <property type="entry name" value="MS_channel_C"/>
</dbReference>
<protein>
    <recommendedName>
        <fullName evidence="7">Small-conductance mechanosensitive channel</fullName>
    </recommendedName>
</protein>
<reference evidence="11" key="1">
    <citation type="submission" date="2023-06" db="EMBL/GenBank/DDBJ databases">
        <authorList>
            <person name="Jiang Y."/>
            <person name="Liu Q."/>
        </authorList>
    </citation>
    <scope>NUCLEOTIDE SEQUENCE</scope>
    <source>
        <strain evidence="11">CGMCC 1.12090</strain>
    </source>
</reference>
<keyword evidence="6 7" id="KW-0472">Membrane</keyword>
<dbReference type="Gene3D" id="3.30.70.100">
    <property type="match status" value="1"/>
</dbReference>
<evidence type="ECO:0000256" key="1">
    <source>
        <dbReference type="ARBA" id="ARBA00004651"/>
    </source>
</evidence>
<keyword evidence="5 7" id="KW-1133">Transmembrane helix</keyword>
<evidence type="ECO:0000256" key="3">
    <source>
        <dbReference type="ARBA" id="ARBA00022475"/>
    </source>
</evidence>
<feature type="domain" description="Mechanosensitive ion channel MscS" evidence="9">
    <location>
        <begin position="362"/>
        <end position="428"/>
    </location>
</feature>
<dbReference type="SUPFAM" id="SSF82689">
    <property type="entry name" value="Mechanosensitive channel protein MscS (YggB), C-terminal domain"/>
    <property type="match status" value="1"/>
</dbReference>
<dbReference type="PANTHER" id="PTHR30221:SF18">
    <property type="entry name" value="SLL0590 PROTEIN"/>
    <property type="match status" value="1"/>
</dbReference>
<keyword evidence="8" id="KW-0732">Signal</keyword>
<evidence type="ECO:0000256" key="8">
    <source>
        <dbReference type="SAM" id="SignalP"/>
    </source>
</evidence>
<dbReference type="InterPro" id="IPR011066">
    <property type="entry name" value="MscS_channel_C_sf"/>
</dbReference>
<comment type="subcellular location">
    <subcellularLocation>
        <location evidence="7">Cell inner membrane</location>
        <topology evidence="7">Multi-pass membrane protein</topology>
    </subcellularLocation>
    <subcellularLocation>
        <location evidence="1">Cell membrane</location>
        <topology evidence="1">Multi-pass membrane protein</topology>
    </subcellularLocation>
</comment>
<feature type="transmembrane region" description="Helical" evidence="7">
    <location>
        <begin position="319"/>
        <end position="336"/>
    </location>
</feature>
<dbReference type="InterPro" id="IPR023408">
    <property type="entry name" value="MscS_beta-dom_sf"/>
</dbReference>
<feature type="transmembrane region" description="Helical" evidence="7">
    <location>
        <begin position="210"/>
        <end position="235"/>
    </location>
</feature>
<dbReference type="Pfam" id="PF00924">
    <property type="entry name" value="MS_channel_2nd"/>
    <property type="match status" value="1"/>
</dbReference>
<dbReference type="InterPro" id="IPR006685">
    <property type="entry name" value="MscS_channel_2nd"/>
</dbReference>
<feature type="chain" id="PRO_5045408916" description="Small-conductance mechanosensitive channel" evidence="8">
    <location>
        <begin position="27"/>
        <end position="548"/>
    </location>
</feature>
<evidence type="ECO:0000256" key="5">
    <source>
        <dbReference type="ARBA" id="ARBA00022989"/>
    </source>
</evidence>
<comment type="function">
    <text evidence="7">Mechanosensitive channel that participates in the regulation of osmotic pressure changes within the cell, opening in response to stretch forces in the membrane lipid bilayer, without the need for other proteins. Contributes to normal resistance to hypoosmotic shock. Forms an ion channel of 1.0 nanosiemens conductance with a slight preference for anions.</text>
</comment>
<evidence type="ECO:0000259" key="9">
    <source>
        <dbReference type="Pfam" id="PF00924"/>
    </source>
</evidence>
<dbReference type="Pfam" id="PF21082">
    <property type="entry name" value="MS_channel_3rd"/>
    <property type="match status" value="1"/>
</dbReference>
<evidence type="ECO:0000256" key="7">
    <source>
        <dbReference type="RuleBase" id="RU369025"/>
    </source>
</evidence>